<evidence type="ECO:0000256" key="2">
    <source>
        <dbReference type="ARBA" id="ARBA00022540"/>
    </source>
</evidence>
<dbReference type="Gene3D" id="3.30.110.10">
    <property type="entry name" value="Translation initiation factor 3 (IF-3), C-terminal domain"/>
    <property type="match status" value="1"/>
</dbReference>
<evidence type="ECO:0000256" key="3">
    <source>
        <dbReference type="ARBA" id="ARBA00022917"/>
    </source>
</evidence>
<dbReference type="GO" id="GO:0003743">
    <property type="term" value="F:translation initiation factor activity"/>
    <property type="evidence" value="ECO:0007669"/>
    <property type="project" value="UniProtKB-UniRule"/>
</dbReference>
<evidence type="ECO:0000259" key="6">
    <source>
        <dbReference type="Pfam" id="PF05198"/>
    </source>
</evidence>
<dbReference type="Pfam" id="PF05198">
    <property type="entry name" value="IF3_N"/>
    <property type="match status" value="1"/>
</dbReference>
<accession>A0AAX3M401</accession>
<keyword evidence="8" id="KW-1185">Reference proteome</keyword>
<evidence type="ECO:0000256" key="4">
    <source>
        <dbReference type="NCBIfam" id="TIGR00168"/>
    </source>
</evidence>
<dbReference type="PANTHER" id="PTHR10938">
    <property type="entry name" value="TRANSLATION INITIATION FACTOR IF-3"/>
    <property type="match status" value="1"/>
</dbReference>
<reference evidence="7 8" key="1">
    <citation type="submission" date="2023-02" db="EMBL/GenBank/DDBJ databases">
        <title>Genome sequence of Paenibacillus kyungheensis KACC 18744.</title>
        <authorList>
            <person name="Kim S."/>
            <person name="Heo J."/>
            <person name="Kwon S.-W."/>
        </authorList>
    </citation>
    <scope>NUCLEOTIDE SEQUENCE [LARGE SCALE GENOMIC DNA]</scope>
    <source>
        <strain evidence="7 8">KACC 18744</strain>
    </source>
</reference>
<dbReference type="InterPro" id="IPR001288">
    <property type="entry name" value="Translation_initiation_fac_3"/>
</dbReference>
<gene>
    <name evidence="7" type="primary">infC</name>
    <name evidence="7" type="ORF">PQ456_04790</name>
</gene>
<dbReference type="GO" id="GO:0032790">
    <property type="term" value="P:ribosome disassembly"/>
    <property type="evidence" value="ECO:0007669"/>
    <property type="project" value="TreeGrafter"/>
</dbReference>
<evidence type="ECO:0000313" key="7">
    <source>
        <dbReference type="EMBL" id="WCT56845.1"/>
    </source>
</evidence>
<feature type="domain" description="Translation initiation factor 3 N-terminal" evidence="6">
    <location>
        <begin position="4"/>
        <end position="70"/>
    </location>
</feature>
<evidence type="ECO:0000259" key="5">
    <source>
        <dbReference type="Pfam" id="PF00707"/>
    </source>
</evidence>
<dbReference type="Pfam" id="PF00707">
    <property type="entry name" value="IF3_C"/>
    <property type="match status" value="1"/>
</dbReference>
<comment type="similarity">
    <text evidence="1">Belongs to the IF-3 family.</text>
</comment>
<dbReference type="SUPFAM" id="SSF54364">
    <property type="entry name" value="Translation initiation factor IF3, N-terminal domain"/>
    <property type="match status" value="1"/>
</dbReference>
<dbReference type="AlphaFoldDB" id="A0AAX3M401"/>
<protein>
    <recommendedName>
        <fullName evidence="4">Translation initiation factor IF-3</fullName>
    </recommendedName>
</protein>
<keyword evidence="2 7" id="KW-0396">Initiation factor</keyword>
<evidence type="ECO:0000313" key="8">
    <source>
        <dbReference type="Proteomes" id="UP001220509"/>
    </source>
</evidence>
<dbReference type="NCBIfam" id="TIGR00168">
    <property type="entry name" value="infC"/>
    <property type="match status" value="1"/>
</dbReference>
<keyword evidence="3" id="KW-0648">Protein biosynthesis</keyword>
<dbReference type="KEGG" id="pka:PQ456_04790"/>
<dbReference type="InterPro" id="IPR019815">
    <property type="entry name" value="Translation_initiation_fac_3_C"/>
</dbReference>
<dbReference type="InterPro" id="IPR036788">
    <property type="entry name" value="T_IF-3_C_sf"/>
</dbReference>
<dbReference type="Proteomes" id="UP001220509">
    <property type="component" value="Chromosome"/>
</dbReference>
<dbReference type="InterPro" id="IPR036787">
    <property type="entry name" value="T_IF-3_N_sf"/>
</dbReference>
<evidence type="ECO:0000256" key="1">
    <source>
        <dbReference type="ARBA" id="ARBA00005439"/>
    </source>
</evidence>
<dbReference type="PANTHER" id="PTHR10938:SF0">
    <property type="entry name" value="TRANSLATION INITIATION FACTOR IF-3, MITOCHONDRIAL"/>
    <property type="match status" value="1"/>
</dbReference>
<dbReference type="GO" id="GO:0005737">
    <property type="term" value="C:cytoplasm"/>
    <property type="evidence" value="ECO:0007669"/>
    <property type="project" value="UniProtKB-ARBA"/>
</dbReference>
<dbReference type="GO" id="GO:0043022">
    <property type="term" value="F:ribosome binding"/>
    <property type="evidence" value="ECO:0007669"/>
    <property type="project" value="TreeGrafter"/>
</dbReference>
<sequence>MIKNEKIKAIEVHLTGIDGEDLGIVPTAEALQMAKKLKVDLVCTSLYSSPPPCQLISAGAAKQNKQQSKKSDKPIKIKEIRLTANIEDHDYETKKNQAERILQSHNAVLLVVKTQGSKESAKAKTLIEELLRDLQASGKAKTGIQVSGKQSMVQVDPLS</sequence>
<dbReference type="InterPro" id="IPR019814">
    <property type="entry name" value="Translation_initiation_fac_3_N"/>
</dbReference>
<dbReference type="SUPFAM" id="SSF55200">
    <property type="entry name" value="Translation initiation factor IF3, C-terminal domain"/>
    <property type="match status" value="1"/>
</dbReference>
<proteinExistence type="inferred from homology"/>
<dbReference type="Gene3D" id="3.10.20.80">
    <property type="entry name" value="Translation initiation factor 3 (IF-3), N-terminal domain"/>
    <property type="match status" value="1"/>
</dbReference>
<organism evidence="7 8">
    <name type="scientific">Paenibacillus kyungheensis</name>
    <dbReference type="NCBI Taxonomy" id="1452732"/>
    <lineage>
        <taxon>Bacteria</taxon>
        <taxon>Bacillati</taxon>
        <taxon>Bacillota</taxon>
        <taxon>Bacilli</taxon>
        <taxon>Bacillales</taxon>
        <taxon>Paenibacillaceae</taxon>
        <taxon>Paenibacillus</taxon>
    </lineage>
</organism>
<name>A0AAX3M401_9BACL</name>
<feature type="domain" description="Translation initiation factor 3 C-terminal" evidence="5">
    <location>
        <begin position="75"/>
        <end position="157"/>
    </location>
</feature>
<dbReference type="RefSeq" id="WP_273615114.1">
    <property type="nucleotide sequence ID" value="NZ_CP117416.1"/>
</dbReference>
<dbReference type="EMBL" id="CP117416">
    <property type="protein sequence ID" value="WCT56845.1"/>
    <property type="molecule type" value="Genomic_DNA"/>
</dbReference>